<keyword evidence="8" id="KW-1185">Reference proteome</keyword>
<dbReference type="InterPro" id="IPR008532">
    <property type="entry name" value="NFACT_RNA-bd"/>
</dbReference>
<evidence type="ECO:0000256" key="2">
    <source>
        <dbReference type="ARBA" id="ARBA00022730"/>
    </source>
</evidence>
<dbReference type="InterPro" id="IPR043682">
    <property type="entry name" value="RqcH_bacterial"/>
</dbReference>
<comment type="subunit">
    <text evidence="5">Associates with stalled 50S ribosomal subunits. Binds to RqcP.</text>
</comment>
<protein>
    <recommendedName>
        <fullName evidence="5">Rqc2 homolog RqcH</fullName>
        <shortName evidence="5">RqcH</shortName>
    </recommendedName>
</protein>
<evidence type="ECO:0000313" key="7">
    <source>
        <dbReference type="EMBL" id="MBC8610506.1"/>
    </source>
</evidence>
<evidence type="ECO:0000256" key="3">
    <source>
        <dbReference type="ARBA" id="ARBA00022884"/>
    </source>
</evidence>
<keyword evidence="2 5" id="KW-0699">rRNA-binding</keyword>
<dbReference type="GO" id="GO:0019843">
    <property type="term" value="F:rRNA binding"/>
    <property type="evidence" value="ECO:0007669"/>
    <property type="project" value="UniProtKB-UniRule"/>
</dbReference>
<keyword evidence="3 5" id="KW-0694">RNA-binding</keyword>
<evidence type="ECO:0000256" key="4">
    <source>
        <dbReference type="ARBA" id="ARBA00022917"/>
    </source>
</evidence>
<dbReference type="Pfam" id="PF05670">
    <property type="entry name" value="NFACT-R_1"/>
    <property type="match status" value="1"/>
</dbReference>
<organism evidence="7 8">
    <name type="scientific">Massiliimalia timonensis</name>
    <dbReference type="NCBI Taxonomy" id="1987501"/>
    <lineage>
        <taxon>Bacteria</taxon>
        <taxon>Bacillati</taxon>
        <taxon>Bacillota</taxon>
        <taxon>Clostridia</taxon>
        <taxon>Eubacteriales</taxon>
        <taxon>Oscillospiraceae</taxon>
        <taxon>Massiliimalia</taxon>
    </lineage>
</organism>
<feature type="domain" description="NFACT RNA-binding" evidence="6">
    <location>
        <begin position="465"/>
        <end position="563"/>
    </location>
</feature>
<proteinExistence type="inferred from homology"/>
<evidence type="ECO:0000259" key="6">
    <source>
        <dbReference type="Pfam" id="PF05670"/>
    </source>
</evidence>
<dbReference type="Gene3D" id="1.10.8.50">
    <property type="match status" value="1"/>
</dbReference>
<dbReference type="AlphaFoldDB" id="A0A8J6P077"/>
<evidence type="ECO:0000256" key="5">
    <source>
        <dbReference type="HAMAP-Rule" id="MF_00844"/>
    </source>
</evidence>
<keyword evidence="1 5" id="KW-0820">tRNA-binding</keyword>
<accession>A0A8J6P077</accession>
<name>A0A8J6P077_9FIRM</name>
<evidence type="ECO:0000313" key="8">
    <source>
        <dbReference type="Proteomes" id="UP000632659"/>
    </source>
</evidence>
<dbReference type="PANTHER" id="PTHR15239:SF6">
    <property type="entry name" value="RIBOSOME QUALITY CONTROL COMPLEX SUBUNIT NEMF"/>
    <property type="match status" value="1"/>
</dbReference>
<dbReference type="PANTHER" id="PTHR15239">
    <property type="entry name" value="NUCLEAR EXPORT MEDIATOR FACTOR NEMF"/>
    <property type="match status" value="1"/>
</dbReference>
<dbReference type="InterPro" id="IPR051608">
    <property type="entry name" value="RQC_Subunit_NEMF"/>
</dbReference>
<gene>
    <name evidence="5" type="primary">rqcH</name>
    <name evidence="7" type="ORF">H8702_05145</name>
</gene>
<dbReference type="GO" id="GO:1990112">
    <property type="term" value="C:RQC complex"/>
    <property type="evidence" value="ECO:0007669"/>
    <property type="project" value="TreeGrafter"/>
</dbReference>
<dbReference type="OrthoDB" id="9766163at2"/>
<dbReference type="RefSeq" id="WP_093989489.1">
    <property type="nucleotide sequence ID" value="NZ_FYDD01000004.1"/>
</dbReference>
<reference evidence="7" key="1">
    <citation type="submission" date="2020-08" db="EMBL/GenBank/DDBJ databases">
        <title>Genome public.</title>
        <authorList>
            <person name="Liu C."/>
            <person name="Sun Q."/>
        </authorList>
    </citation>
    <scope>NUCLEOTIDE SEQUENCE</scope>
    <source>
        <strain evidence="7">NSJ-15</strain>
    </source>
</reference>
<dbReference type="HAMAP" id="MF_00844_B">
    <property type="entry name" value="RqcH_B"/>
    <property type="match status" value="1"/>
</dbReference>
<comment type="caution">
    <text evidence="7">The sequence shown here is derived from an EMBL/GenBank/DDBJ whole genome shotgun (WGS) entry which is preliminary data.</text>
</comment>
<sequence>MALDGIFLASLKREIEETALGSRVDKIYQPSKEEIVIGLRFRGGSVKLFISASANSPRIHFTKISLENPKTPPMFCMLLRKHLSTAKLVAVRQLGSDRILFLDFETVNELGDLVTMTIAVEIMGRHSNIILVNQDGKIIDAVKRITDEMSSVRCVLPGMAYTLPPAQDKLNFFTSTREEAAKALKQGKNQDFAKAIMQVYSGVSPLLSREIAYYATGGIDLLKNDVSNFRLNRMFDKIDQIREMVQNGTEQFTVVSENGKPKDFTLIPIEEYGSFLQKTTFSTAGELLDHFFSERDRIERMKQRSHDLLKLLVNTTERIVRKLDVQKRELADSENRDLYKIYGDLLNANLWAFHKGDKTVTVQNFYEENAPQIQISLDESLTPAQNAQKYYTEYRKAKTAEEKLRGLIEQSEQELVYLDSIFDAVTRTTGESELLEIREELAEQGYLKNYRNKNKMLKPLPPLQYRSSDGFTILCGRNNRQNDKLTLKTARNYDLWLHTQKIAGSHVIVVADGKEIPNRTIEEAAKIAAFNSKARDSAQVPVDYTLVRYVKKPNGAKPGMVIFTDYQTAYVTPDPELAGRLLVK</sequence>
<dbReference type="EMBL" id="JACRTL010000002">
    <property type="protein sequence ID" value="MBC8610506.1"/>
    <property type="molecule type" value="Genomic_DNA"/>
</dbReference>
<dbReference type="GO" id="GO:0000049">
    <property type="term" value="F:tRNA binding"/>
    <property type="evidence" value="ECO:0007669"/>
    <property type="project" value="UniProtKB-UniRule"/>
</dbReference>
<dbReference type="FunFam" id="2.30.310.10:FF:000004">
    <property type="entry name" value="Fibronectin-binding protein A"/>
    <property type="match status" value="1"/>
</dbReference>
<comment type="function">
    <text evidence="5">Key component of the ribosome quality control system (RQC), a ribosome-associated complex that mediates the extraction of incompletely synthesized nascent chains from stalled ribosomes and their subsequent degradation. RqcH recruits Ala-charged tRNA, and with RqcP directs the elongation of stalled nascent chains on 50S ribosomal subunits, leading to non-templated C-terminal alanine extensions (Ala tail). The Ala tail promotes nascent chain degradation. May add between 1 and at least 8 Ala residues. Binds to stalled 50S ribosomal subunits.</text>
</comment>
<dbReference type="GO" id="GO:0043023">
    <property type="term" value="F:ribosomal large subunit binding"/>
    <property type="evidence" value="ECO:0007669"/>
    <property type="project" value="UniProtKB-UniRule"/>
</dbReference>
<evidence type="ECO:0000256" key="1">
    <source>
        <dbReference type="ARBA" id="ARBA00022555"/>
    </source>
</evidence>
<dbReference type="Proteomes" id="UP000632659">
    <property type="component" value="Unassembled WGS sequence"/>
</dbReference>
<keyword evidence="4 5" id="KW-0648">Protein biosynthesis</keyword>
<dbReference type="GO" id="GO:0072344">
    <property type="term" value="P:rescue of stalled ribosome"/>
    <property type="evidence" value="ECO:0007669"/>
    <property type="project" value="UniProtKB-UniRule"/>
</dbReference>
<comment type="similarity">
    <text evidence="5">Belongs to the NEMF family.</text>
</comment>
<dbReference type="Gene3D" id="2.30.310.10">
    <property type="entry name" value="ibrinogen binding protein from staphylococcus aureus domain"/>
    <property type="match status" value="1"/>
</dbReference>
<dbReference type="Pfam" id="PF05833">
    <property type="entry name" value="NFACT_N"/>
    <property type="match status" value="1"/>
</dbReference>